<comment type="caution">
    <text evidence="1">The sequence shown here is derived from an EMBL/GenBank/DDBJ whole genome shotgun (WGS) entry which is preliminary data.</text>
</comment>
<name>A0A939KG76_9CLOT</name>
<dbReference type="RefSeq" id="WP_207598637.1">
    <property type="nucleotide sequence ID" value="NZ_JAFNJU010000002.1"/>
</dbReference>
<dbReference type="InterPro" id="IPR018679">
    <property type="entry name" value="DUF2161"/>
</dbReference>
<evidence type="ECO:0000313" key="2">
    <source>
        <dbReference type="Proteomes" id="UP000664218"/>
    </source>
</evidence>
<dbReference type="Pfam" id="PF09929">
    <property type="entry name" value="DUF2161"/>
    <property type="match status" value="1"/>
</dbReference>
<proteinExistence type="predicted"/>
<reference evidence="1" key="1">
    <citation type="submission" date="2021-03" db="EMBL/GenBank/DDBJ databases">
        <title>Proteiniclasticum marinus sp. nov., isolated from tidal flat sediment.</title>
        <authorList>
            <person name="Namirimu T."/>
            <person name="Yang J.-A."/>
            <person name="Yang S.-H."/>
            <person name="Kim Y.-J."/>
            <person name="Kwon K.K."/>
        </authorList>
    </citation>
    <scope>NUCLEOTIDE SEQUENCE</scope>
    <source>
        <strain evidence="1">SCR006</strain>
    </source>
</reference>
<gene>
    <name evidence="1" type="ORF">J3A84_03545</name>
</gene>
<organism evidence="1 2">
    <name type="scientific">Proteiniclasticum aestuarii</name>
    <dbReference type="NCBI Taxonomy" id="2817862"/>
    <lineage>
        <taxon>Bacteria</taxon>
        <taxon>Bacillati</taxon>
        <taxon>Bacillota</taxon>
        <taxon>Clostridia</taxon>
        <taxon>Eubacteriales</taxon>
        <taxon>Clostridiaceae</taxon>
        <taxon>Proteiniclasticum</taxon>
    </lineage>
</organism>
<dbReference type="Proteomes" id="UP000664218">
    <property type="component" value="Unassembled WGS sequence"/>
</dbReference>
<accession>A0A939KG76</accession>
<evidence type="ECO:0000313" key="1">
    <source>
        <dbReference type="EMBL" id="MBO1264119.1"/>
    </source>
</evidence>
<dbReference type="AlphaFoldDB" id="A0A939KG76"/>
<dbReference type="EMBL" id="JAFNJU010000002">
    <property type="protein sequence ID" value="MBO1264119.1"/>
    <property type="molecule type" value="Genomic_DNA"/>
</dbReference>
<sequence length="232" mass="27070">MKETDLYEAIKKYFEDQGFKVRSEVRDIDVVAQKKDLLVGIEMKKGLTMELLTQASLRQKTCDLVYMAVPKPKRIVKNKSMNNLLYLLKRMELGLLYVDVEKNTVLEVLEPSFYDLDRGRRAKMKEKLRILKEMKKRSVDGNKGGSRGKKLLTAYREDSLRAVALIRVKGIISPKELKELGINHTLLSKNYYDWFLKVDHGKYSLNGAHPDHETYGELIEHFVNEYRKLEEL</sequence>
<protein>
    <submittedName>
        <fullName evidence="1">Uncharacterized protein</fullName>
    </submittedName>
</protein>
<keyword evidence="2" id="KW-1185">Reference proteome</keyword>